<dbReference type="InParanoid" id="A0A7M7PK55"/>
<dbReference type="GO" id="GO:0006281">
    <property type="term" value="P:DNA repair"/>
    <property type="evidence" value="ECO:0000318"/>
    <property type="project" value="GO_Central"/>
</dbReference>
<dbReference type="OrthoDB" id="10024265at2759"/>
<dbReference type="FunCoup" id="A0A7M7PK55">
    <property type="interactions" value="732"/>
</dbReference>
<dbReference type="PANTHER" id="PTHR33962:SF1">
    <property type="entry name" value="RECQ-MEDIATED GENOME INSTABILITY PROTEIN 2"/>
    <property type="match status" value="1"/>
</dbReference>
<evidence type="ECO:0000313" key="2">
    <source>
        <dbReference type="Proteomes" id="UP000007110"/>
    </source>
</evidence>
<dbReference type="RefSeq" id="XP_030852444.1">
    <property type="nucleotide sequence ID" value="XM_030996584.1"/>
</dbReference>
<reference evidence="1" key="2">
    <citation type="submission" date="2021-01" db="UniProtKB">
        <authorList>
            <consortium name="EnsemblMetazoa"/>
        </authorList>
    </citation>
    <scope>IDENTIFICATION</scope>
</reference>
<accession>A0A7M7PK55</accession>
<dbReference type="GO" id="GO:2000042">
    <property type="term" value="P:negative regulation of double-strand break repair via homologous recombination"/>
    <property type="evidence" value="ECO:0000318"/>
    <property type="project" value="GO_Central"/>
</dbReference>
<dbReference type="Proteomes" id="UP000007110">
    <property type="component" value="Unassembled WGS sequence"/>
</dbReference>
<dbReference type="RefSeq" id="XP_030852443.1">
    <property type="nucleotide sequence ID" value="XM_030996583.1"/>
</dbReference>
<dbReference type="GO" id="GO:0033045">
    <property type="term" value="P:regulation of sister chromatid segregation"/>
    <property type="evidence" value="ECO:0000318"/>
    <property type="project" value="GO_Central"/>
</dbReference>
<dbReference type="GO" id="GO:0005829">
    <property type="term" value="C:cytosol"/>
    <property type="evidence" value="ECO:0000318"/>
    <property type="project" value="GO_Central"/>
</dbReference>
<proteinExistence type="predicted"/>
<dbReference type="GO" id="GO:0016607">
    <property type="term" value="C:nuclear speck"/>
    <property type="evidence" value="ECO:0000318"/>
    <property type="project" value="GO_Central"/>
</dbReference>
<reference evidence="2" key="1">
    <citation type="submission" date="2015-02" db="EMBL/GenBank/DDBJ databases">
        <title>Genome sequencing for Strongylocentrotus purpuratus.</title>
        <authorList>
            <person name="Murali S."/>
            <person name="Liu Y."/>
            <person name="Vee V."/>
            <person name="English A."/>
            <person name="Wang M."/>
            <person name="Skinner E."/>
            <person name="Han Y."/>
            <person name="Muzny D.M."/>
            <person name="Worley K.C."/>
            <person name="Gibbs R.A."/>
        </authorList>
    </citation>
    <scope>NUCLEOTIDE SEQUENCE</scope>
</reference>
<dbReference type="PANTHER" id="PTHR33962">
    <property type="entry name" value="RECQ-MEDIATED GENOME INSTABILITY PROTEIN 2 RMI2"/>
    <property type="match status" value="1"/>
</dbReference>
<dbReference type="GeneID" id="115928736"/>
<organism evidence="1 2">
    <name type="scientific">Strongylocentrotus purpuratus</name>
    <name type="common">Purple sea urchin</name>
    <dbReference type="NCBI Taxonomy" id="7668"/>
    <lineage>
        <taxon>Eukaryota</taxon>
        <taxon>Metazoa</taxon>
        <taxon>Echinodermata</taxon>
        <taxon>Eleutherozoa</taxon>
        <taxon>Echinozoa</taxon>
        <taxon>Echinoidea</taxon>
        <taxon>Euechinoidea</taxon>
        <taxon>Echinacea</taxon>
        <taxon>Camarodonta</taxon>
        <taxon>Echinidea</taxon>
        <taxon>Strongylocentrotidae</taxon>
        <taxon>Strongylocentrotus</taxon>
    </lineage>
</organism>
<protein>
    <submittedName>
        <fullName evidence="1">Uncharacterized protein</fullName>
    </submittedName>
</protein>
<evidence type="ECO:0000313" key="1">
    <source>
        <dbReference type="EnsemblMetazoa" id="XP_030852443"/>
    </source>
</evidence>
<dbReference type="Gene3D" id="2.40.50.140">
    <property type="entry name" value="Nucleic acid-binding proteins"/>
    <property type="match status" value="1"/>
</dbReference>
<keyword evidence="2" id="KW-1185">Reference proteome</keyword>
<dbReference type="InterPro" id="IPR032245">
    <property type="entry name" value="RMI2"/>
</dbReference>
<dbReference type="KEGG" id="spu:115928736"/>
<dbReference type="EnsemblMetazoa" id="XM_030996583">
    <property type="protein sequence ID" value="XP_030852443"/>
    <property type="gene ID" value="LOC115928736"/>
</dbReference>
<name>A0A7M7PK55_STRPU</name>
<dbReference type="InterPro" id="IPR012340">
    <property type="entry name" value="NA-bd_OB-fold"/>
</dbReference>
<dbReference type="Pfam" id="PF16100">
    <property type="entry name" value="RMI2"/>
    <property type="match status" value="1"/>
</dbReference>
<sequence>MATQSSSRLNKPAVRVFIEMLAEEDILATLDPQGLVWMEGRLVSVDEPENIAVLYDSTGRARIDYSSVRRLRSHNDNVIAVDSIVMVVGKVVSYPPDPLIKAIKISRVSSCESGQVIWDLEVREQHRAIFRQRYEDRIAEHGDPFAHYPMGY</sequence>
<dbReference type="AlphaFoldDB" id="A0A7M7PK55"/>
<dbReference type="EnsemblMetazoa" id="XM_030996584">
    <property type="protein sequence ID" value="XP_030852444"/>
    <property type="gene ID" value="LOC115928736"/>
</dbReference>
<dbReference type="GO" id="GO:0043007">
    <property type="term" value="P:maintenance of rDNA"/>
    <property type="evidence" value="ECO:0000318"/>
    <property type="project" value="GO_Central"/>
</dbReference>